<feature type="compositionally biased region" description="Pro residues" evidence="5">
    <location>
        <begin position="693"/>
        <end position="711"/>
    </location>
</feature>
<evidence type="ECO:0000259" key="6">
    <source>
        <dbReference type="PROSITE" id="PS50054"/>
    </source>
</evidence>
<dbReference type="Proteomes" id="UP001321749">
    <property type="component" value="Unassembled WGS sequence"/>
</dbReference>
<feature type="compositionally biased region" description="Low complexity" evidence="5">
    <location>
        <begin position="664"/>
        <end position="676"/>
    </location>
</feature>
<comment type="caution">
    <text evidence="8">The sequence shown here is derived from an EMBL/GenBank/DDBJ whole genome shotgun (WGS) entry which is preliminary data.</text>
</comment>
<proteinExistence type="inferred from homology"/>
<dbReference type="GO" id="GO:0005829">
    <property type="term" value="C:cytosol"/>
    <property type="evidence" value="ECO:0007669"/>
    <property type="project" value="TreeGrafter"/>
</dbReference>
<keyword evidence="9" id="KW-1185">Reference proteome</keyword>
<dbReference type="InterPro" id="IPR016130">
    <property type="entry name" value="Tyr_Pase_AS"/>
</dbReference>
<evidence type="ECO:0000256" key="3">
    <source>
        <dbReference type="ARBA" id="ARBA00022801"/>
    </source>
</evidence>
<dbReference type="InterPro" id="IPR020422">
    <property type="entry name" value="TYR_PHOSPHATASE_DUAL_dom"/>
</dbReference>
<dbReference type="GO" id="GO:0033550">
    <property type="term" value="F:MAP kinase tyrosine phosphatase activity"/>
    <property type="evidence" value="ECO:0007669"/>
    <property type="project" value="TreeGrafter"/>
</dbReference>
<dbReference type="PANTHER" id="PTHR10159:SF519">
    <property type="entry name" value="DUAL SPECIFICITY PROTEIN PHOSPHATASE MPK3"/>
    <property type="match status" value="1"/>
</dbReference>
<dbReference type="GO" id="GO:0017017">
    <property type="term" value="F:MAP kinase tyrosine/serine/threonine phosphatase activity"/>
    <property type="evidence" value="ECO:0007669"/>
    <property type="project" value="TreeGrafter"/>
</dbReference>
<dbReference type="InterPro" id="IPR000387">
    <property type="entry name" value="Tyr_Pase_dom"/>
</dbReference>
<dbReference type="PROSITE" id="PS50054">
    <property type="entry name" value="TYR_PHOSPHATASE_DUAL"/>
    <property type="match status" value="1"/>
</dbReference>
<comment type="similarity">
    <text evidence="1">Belongs to the protein-tyrosine phosphatase family. Non-receptor class dual specificity subfamily.</text>
</comment>
<feature type="compositionally biased region" description="Low complexity" evidence="5">
    <location>
        <begin position="571"/>
        <end position="586"/>
    </location>
</feature>
<dbReference type="EC" id="3.1.3.48" evidence="2"/>
<reference evidence="8" key="1">
    <citation type="journal article" date="2023" name="Mol. Phylogenet. Evol.">
        <title>Genome-scale phylogeny and comparative genomics of the fungal order Sordariales.</title>
        <authorList>
            <person name="Hensen N."/>
            <person name="Bonometti L."/>
            <person name="Westerberg I."/>
            <person name="Brannstrom I.O."/>
            <person name="Guillou S."/>
            <person name="Cros-Aarteil S."/>
            <person name="Calhoun S."/>
            <person name="Haridas S."/>
            <person name="Kuo A."/>
            <person name="Mondo S."/>
            <person name="Pangilinan J."/>
            <person name="Riley R."/>
            <person name="LaButti K."/>
            <person name="Andreopoulos B."/>
            <person name="Lipzen A."/>
            <person name="Chen C."/>
            <person name="Yan M."/>
            <person name="Daum C."/>
            <person name="Ng V."/>
            <person name="Clum A."/>
            <person name="Steindorff A."/>
            <person name="Ohm R.A."/>
            <person name="Martin F."/>
            <person name="Silar P."/>
            <person name="Natvig D.O."/>
            <person name="Lalanne C."/>
            <person name="Gautier V."/>
            <person name="Ament-Velasquez S.L."/>
            <person name="Kruys A."/>
            <person name="Hutchinson M.I."/>
            <person name="Powell A.J."/>
            <person name="Barry K."/>
            <person name="Miller A.N."/>
            <person name="Grigoriev I.V."/>
            <person name="Debuchy R."/>
            <person name="Gladieux P."/>
            <person name="Hiltunen Thoren M."/>
            <person name="Johannesson H."/>
        </authorList>
    </citation>
    <scope>NUCLEOTIDE SEQUENCE</scope>
    <source>
        <strain evidence="8">PSN324</strain>
    </source>
</reference>
<feature type="region of interest" description="Disordered" evidence="5">
    <location>
        <begin position="852"/>
        <end position="892"/>
    </location>
</feature>
<dbReference type="PANTHER" id="PTHR10159">
    <property type="entry name" value="DUAL SPECIFICITY PROTEIN PHOSPHATASE"/>
    <property type="match status" value="1"/>
</dbReference>
<dbReference type="CDD" id="cd14521">
    <property type="entry name" value="DSP_fungal_SDP1-like"/>
    <property type="match status" value="1"/>
</dbReference>
<evidence type="ECO:0000256" key="4">
    <source>
        <dbReference type="ARBA" id="ARBA00022912"/>
    </source>
</evidence>
<feature type="region of interest" description="Disordered" evidence="5">
    <location>
        <begin position="43"/>
        <end position="112"/>
    </location>
</feature>
<dbReference type="SUPFAM" id="SSF52799">
    <property type="entry name" value="(Phosphotyrosine protein) phosphatases II"/>
    <property type="match status" value="1"/>
</dbReference>
<dbReference type="InterPro" id="IPR029021">
    <property type="entry name" value="Prot-tyrosine_phosphatase-like"/>
</dbReference>
<sequence length="892" mass="95561">MPSATSRRLYEDQIPSFMSVYGLENGLDHSTVTIVDPNLVMEESKLPGNSQPGFRTGALPSEPVHQRNDSTSAAESADSSPTTTVSCTDSSDLSDPSPSSSPDSPVNSVPLRTFAPTPFGGLSGMASLSLSSPALERPMTSPAPRRPKNMKGLSIQPPFGGSLSSTEASEPSSPVFIKPKIPAMKRKPSQLSLKTSTSDLIMRTTQEVPSSPTVAPILQRRALKHSTSSPHMLSGLKSATFGPAGGMTIPTVLERNETGLSSFLRPPKPPVAPGLGSAIAEEDSPIRTQVANRAAYEIEPFHEVEGDEDQKSPGYPDGPIAIYGDNVYLYLEPTAEEASKFDVVINVAREVNNPFKIGKTQPSQEDQKPADDSPIPDTAVTTASFATAFEYFPDVDTPTTPKAPFREPEYIHMPWDHNTDISPELMSLCETIEKKTKEGKKVLVHCQQGASRSASLIIAYGLYQNPELSVNDAYHNAQAKSRWISPNMRLMYCLQDFQKEVSKRRLSPNSGLKLRSGRSPTHRAAMSVDQIDLPHKEPLTAPLPVEDPVSSGKHSERSPVRGRGTATSNLSEPISPGPSSAPSSFSWTEKEDESDPGKYGRFNLDSLLMPSHPDSGFASSVSSLSKPPPSPGFPPASITVTRAPPSPGLGGFTLSMPPKSPGFASSSFASMSSALSRPPPSPGLAPIELSRPPMSPGFPPSDPFAKPPPSPGFAAHRFGSSESFGFAPLHFAPPQKPVAQKSLSPEGTFGFSHLSANPQAPNREEARPPSSQGGFGFTPLSLALPPRPVQNEAPPERTVTVKRSFCDDGSLMSPRVEVMTNNPIHQGFPGLSAGVQLVEVPPTPPDALFSPRETMFPRDPFYPFGRPQQNEDPRSPPTLGETPIVRSIDEMI</sequence>
<feature type="region of interest" description="Disordered" evidence="5">
    <location>
        <begin position="356"/>
        <end position="378"/>
    </location>
</feature>
<dbReference type="SMART" id="SM00195">
    <property type="entry name" value="DSPc"/>
    <property type="match status" value="1"/>
</dbReference>
<dbReference type="EMBL" id="MU865089">
    <property type="protein sequence ID" value="KAK4457950.1"/>
    <property type="molecule type" value="Genomic_DNA"/>
</dbReference>
<evidence type="ECO:0000313" key="8">
    <source>
        <dbReference type="EMBL" id="KAK4457950.1"/>
    </source>
</evidence>
<reference evidence="8" key="2">
    <citation type="submission" date="2023-06" db="EMBL/GenBank/DDBJ databases">
        <authorList>
            <consortium name="Lawrence Berkeley National Laboratory"/>
            <person name="Mondo S.J."/>
            <person name="Hensen N."/>
            <person name="Bonometti L."/>
            <person name="Westerberg I."/>
            <person name="Brannstrom I.O."/>
            <person name="Guillou S."/>
            <person name="Cros-Aarteil S."/>
            <person name="Calhoun S."/>
            <person name="Haridas S."/>
            <person name="Kuo A."/>
            <person name="Pangilinan J."/>
            <person name="Riley R."/>
            <person name="Labutti K."/>
            <person name="Andreopoulos B."/>
            <person name="Lipzen A."/>
            <person name="Chen C."/>
            <person name="Yanf M."/>
            <person name="Daum C."/>
            <person name="Ng V."/>
            <person name="Clum A."/>
            <person name="Steindorff A."/>
            <person name="Ohm R."/>
            <person name="Martin F."/>
            <person name="Silar P."/>
            <person name="Natvig D."/>
            <person name="Lalanne C."/>
            <person name="Gautier V."/>
            <person name="Ament-Velasquez S.L."/>
            <person name="Kruys A."/>
            <person name="Hutchinson M.I."/>
            <person name="Powell A.J."/>
            <person name="Barry K."/>
            <person name="Miller A.N."/>
            <person name="Grigoriev I.V."/>
            <person name="Debuchy R."/>
            <person name="Gladieux P."/>
            <person name="Thoren M.H."/>
            <person name="Johannesson H."/>
        </authorList>
    </citation>
    <scope>NUCLEOTIDE SEQUENCE</scope>
    <source>
        <strain evidence="8">PSN324</strain>
    </source>
</reference>
<feature type="domain" description="Tyrosine specific protein phosphatases" evidence="7">
    <location>
        <begin position="423"/>
        <end position="480"/>
    </location>
</feature>
<dbReference type="Pfam" id="PF00782">
    <property type="entry name" value="DSPc"/>
    <property type="match status" value="1"/>
</dbReference>
<feature type="region of interest" description="Disordered" evidence="5">
    <location>
        <begin position="504"/>
        <end position="802"/>
    </location>
</feature>
<accession>A0AAV9HD12</accession>
<dbReference type="GO" id="GO:0005634">
    <property type="term" value="C:nucleus"/>
    <property type="evidence" value="ECO:0007669"/>
    <property type="project" value="TreeGrafter"/>
</dbReference>
<dbReference type="PROSITE" id="PS50056">
    <property type="entry name" value="TYR_PHOSPHATASE_2"/>
    <property type="match status" value="1"/>
</dbReference>
<name>A0AAV9HD12_9PEZI</name>
<organism evidence="8 9">
    <name type="scientific">Cladorrhinum samala</name>
    <dbReference type="NCBI Taxonomy" id="585594"/>
    <lineage>
        <taxon>Eukaryota</taxon>
        <taxon>Fungi</taxon>
        <taxon>Dikarya</taxon>
        <taxon>Ascomycota</taxon>
        <taxon>Pezizomycotina</taxon>
        <taxon>Sordariomycetes</taxon>
        <taxon>Sordariomycetidae</taxon>
        <taxon>Sordariales</taxon>
        <taxon>Podosporaceae</taxon>
        <taxon>Cladorrhinum</taxon>
    </lineage>
</organism>
<feature type="compositionally biased region" description="Low complexity" evidence="5">
    <location>
        <begin position="162"/>
        <end position="174"/>
    </location>
</feature>
<dbReference type="GO" id="GO:0043409">
    <property type="term" value="P:negative regulation of MAPK cascade"/>
    <property type="evidence" value="ECO:0007669"/>
    <property type="project" value="TreeGrafter"/>
</dbReference>
<dbReference type="InterPro" id="IPR000340">
    <property type="entry name" value="Dual-sp_phosphatase_cat-dom"/>
</dbReference>
<dbReference type="GO" id="GO:0008330">
    <property type="term" value="F:protein tyrosine/threonine phosphatase activity"/>
    <property type="evidence" value="ECO:0007669"/>
    <property type="project" value="TreeGrafter"/>
</dbReference>
<feature type="region of interest" description="Disordered" evidence="5">
    <location>
        <begin position="134"/>
        <end position="176"/>
    </location>
</feature>
<feature type="compositionally biased region" description="Low complexity" evidence="5">
    <location>
        <begin position="70"/>
        <end position="105"/>
    </location>
</feature>
<dbReference type="AlphaFoldDB" id="A0AAV9HD12"/>
<evidence type="ECO:0000256" key="2">
    <source>
        <dbReference type="ARBA" id="ARBA00013064"/>
    </source>
</evidence>
<evidence type="ECO:0000256" key="5">
    <source>
        <dbReference type="SAM" id="MobiDB-lite"/>
    </source>
</evidence>
<keyword evidence="3" id="KW-0378">Hydrolase</keyword>
<evidence type="ECO:0000259" key="7">
    <source>
        <dbReference type="PROSITE" id="PS50056"/>
    </source>
</evidence>
<gene>
    <name evidence="8" type="ORF">QBC42DRAFT_30326</name>
</gene>
<dbReference type="PROSITE" id="PS00383">
    <property type="entry name" value="TYR_PHOSPHATASE_1"/>
    <property type="match status" value="1"/>
</dbReference>
<keyword evidence="4" id="KW-0904">Protein phosphatase</keyword>
<evidence type="ECO:0000313" key="9">
    <source>
        <dbReference type="Proteomes" id="UP001321749"/>
    </source>
</evidence>
<protein>
    <recommendedName>
        <fullName evidence="2">protein-tyrosine-phosphatase</fullName>
        <ecNumber evidence="2">3.1.3.48</ecNumber>
    </recommendedName>
</protein>
<dbReference type="Gene3D" id="3.90.190.10">
    <property type="entry name" value="Protein tyrosine phosphatase superfamily"/>
    <property type="match status" value="1"/>
</dbReference>
<feature type="domain" description="Tyrosine-protein phosphatase" evidence="6">
    <location>
        <begin position="318"/>
        <end position="503"/>
    </location>
</feature>
<evidence type="ECO:0000256" key="1">
    <source>
        <dbReference type="ARBA" id="ARBA00008601"/>
    </source>
</evidence>